<feature type="compositionally biased region" description="Basic and acidic residues" evidence="1">
    <location>
        <begin position="1"/>
        <end position="10"/>
    </location>
</feature>
<feature type="non-terminal residue" evidence="2">
    <location>
        <position position="1"/>
    </location>
</feature>
<dbReference type="InParanoid" id="A0A2P5CJB9"/>
<gene>
    <name evidence="2" type="ORF">TorRG33x02_282930</name>
</gene>
<protein>
    <submittedName>
        <fullName evidence="2">Uncharacterized protein</fullName>
    </submittedName>
</protein>
<dbReference type="EMBL" id="JXTC01000358">
    <property type="protein sequence ID" value="PON61147.1"/>
    <property type="molecule type" value="Genomic_DNA"/>
</dbReference>
<organism evidence="2 3">
    <name type="scientific">Trema orientale</name>
    <name type="common">Charcoal tree</name>
    <name type="synonym">Celtis orientalis</name>
    <dbReference type="NCBI Taxonomy" id="63057"/>
    <lineage>
        <taxon>Eukaryota</taxon>
        <taxon>Viridiplantae</taxon>
        <taxon>Streptophyta</taxon>
        <taxon>Embryophyta</taxon>
        <taxon>Tracheophyta</taxon>
        <taxon>Spermatophyta</taxon>
        <taxon>Magnoliopsida</taxon>
        <taxon>eudicotyledons</taxon>
        <taxon>Gunneridae</taxon>
        <taxon>Pentapetalae</taxon>
        <taxon>rosids</taxon>
        <taxon>fabids</taxon>
        <taxon>Rosales</taxon>
        <taxon>Cannabaceae</taxon>
        <taxon>Trema</taxon>
    </lineage>
</organism>
<feature type="region of interest" description="Disordered" evidence="1">
    <location>
        <begin position="1"/>
        <end position="49"/>
    </location>
</feature>
<evidence type="ECO:0000256" key="1">
    <source>
        <dbReference type="SAM" id="MobiDB-lite"/>
    </source>
</evidence>
<evidence type="ECO:0000313" key="3">
    <source>
        <dbReference type="Proteomes" id="UP000237000"/>
    </source>
</evidence>
<comment type="caution">
    <text evidence="2">The sequence shown here is derived from an EMBL/GenBank/DDBJ whole genome shotgun (WGS) entry which is preliminary data.</text>
</comment>
<proteinExistence type="predicted"/>
<sequence length="65" mass="7430">IWRRDSHTCPEPDPLPSPEASGCKNRQKQAKKGEPNKLRQKPWHNHTTLPEAWHLNTNLGAVVLD</sequence>
<reference evidence="3" key="1">
    <citation type="submission" date="2016-06" db="EMBL/GenBank/DDBJ databases">
        <title>Parallel loss of symbiosis genes in relatives of nitrogen-fixing non-legume Parasponia.</title>
        <authorList>
            <person name="Van Velzen R."/>
            <person name="Holmer R."/>
            <person name="Bu F."/>
            <person name="Rutten L."/>
            <person name="Van Zeijl A."/>
            <person name="Liu W."/>
            <person name="Santuari L."/>
            <person name="Cao Q."/>
            <person name="Sharma T."/>
            <person name="Shen D."/>
            <person name="Roswanjaya Y."/>
            <person name="Wardhani T."/>
            <person name="Kalhor M.S."/>
            <person name="Jansen J."/>
            <person name="Van den Hoogen J."/>
            <person name="Gungor B."/>
            <person name="Hartog M."/>
            <person name="Hontelez J."/>
            <person name="Verver J."/>
            <person name="Yang W.-C."/>
            <person name="Schijlen E."/>
            <person name="Repin R."/>
            <person name="Schilthuizen M."/>
            <person name="Schranz E."/>
            <person name="Heidstra R."/>
            <person name="Miyata K."/>
            <person name="Fedorova E."/>
            <person name="Kohlen W."/>
            <person name="Bisseling T."/>
            <person name="Smit S."/>
            <person name="Geurts R."/>
        </authorList>
    </citation>
    <scope>NUCLEOTIDE SEQUENCE [LARGE SCALE GENOMIC DNA]</scope>
    <source>
        <strain evidence="3">cv. RG33-2</strain>
    </source>
</reference>
<dbReference type="AlphaFoldDB" id="A0A2P5CJB9"/>
<dbReference type="Proteomes" id="UP000237000">
    <property type="component" value="Unassembled WGS sequence"/>
</dbReference>
<accession>A0A2P5CJB9</accession>
<evidence type="ECO:0000313" key="2">
    <source>
        <dbReference type="EMBL" id="PON61147.1"/>
    </source>
</evidence>
<name>A0A2P5CJB9_TREOI</name>
<keyword evidence="3" id="KW-1185">Reference proteome</keyword>